<protein>
    <submittedName>
        <fullName evidence="1">Uncharacterized protein</fullName>
    </submittedName>
</protein>
<evidence type="ECO:0000313" key="2">
    <source>
        <dbReference type="Proteomes" id="UP000522262"/>
    </source>
</evidence>
<organism evidence="1 2">
    <name type="scientific">Fusarium mexicanum</name>
    <dbReference type="NCBI Taxonomy" id="751941"/>
    <lineage>
        <taxon>Eukaryota</taxon>
        <taxon>Fungi</taxon>
        <taxon>Dikarya</taxon>
        <taxon>Ascomycota</taxon>
        <taxon>Pezizomycotina</taxon>
        <taxon>Sordariomycetes</taxon>
        <taxon>Hypocreomycetidae</taxon>
        <taxon>Hypocreales</taxon>
        <taxon>Nectriaceae</taxon>
        <taxon>Fusarium</taxon>
        <taxon>Fusarium fujikuroi species complex</taxon>
    </lineage>
</organism>
<evidence type="ECO:0000313" key="1">
    <source>
        <dbReference type="EMBL" id="KAF5549843.1"/>
    </source>
</evidence>
<proteinExistence type="predicted"/>
<accession>A0A8H5J8Z7</accession>
<dbReference type="AlphaFoldDB" id="A0A8H5J8Z7"/>
<dbReference type="Proteomes" id="UP000522262">
    <property type="component" value="Unassembled WGS sequence"/>
</dbReference>
<comment type="caution">
    <text evidence="1">The sequence shown here is derived from an EMBL/GenBank/DDBJ whole genome shotgun (WGS) entry which is preliminary data.</text>
</comment>
<reference evidence="1 2" key="1">
    <citation type="submission" date="2020-05" db="EMBL/GenBank/DDBJ databases">
        <title>Identification and distribution of gene clusters putatively required for synthesis of sphingolipid metabolism inhibitors in phylogenetically diverse species of the filamentous fungus Fusarium.</title>
        <authorList>
            <person name="Kim H.-S."/>
            <person name="Busman M."/>
            <person name="Brown D.W."/>
            <person name="Divon H."/>
            <person name="Uhlig S."/>
            <person name="Proctor R.H."/>
        </authorList>
    </citation>
    <scope>NUCLEOTIDE SEQUENCE [LARGE SCALE GENOMIC DNA]</scope>
    <source>
        <strain evidence="1 2">NRRL 53147</strain>
    </source>
</reference>
<name>A0A8H5J8Z7_9HYPO</name>
<keyword evidence="2" id="KW-1185">Reference proteome</keyword>
<dbReference type="EMBL" id="JAAOAM010000085">
    <property type="protein sequence ID" value="KAF5549843.1"/>
    <property type="molecule type" value="Genomic_DNA"/>
</dbReference>
<sequence length="252" mass="29337">MLTSPAQISTTETRRIQRAFYRYQLFCNLFGAVIRKRHDNGTNDERLQRFLRNFEPWEIEEILCINEFVQDKYKDVLDDVTWDFHPDDPETRVRRKDLFTLLRTYGAELFDKSYIIGMSSLGLTALSAIFEAQGQVALIELVSQHVAALDGDWLFEATKHHKRRGRLFTDSDEAPDSQEPMPFRGDGEHLPPLAWVFARKDTYSNLYGAYSIRSLREWGYVMWDASRLTSSGGADILNIEWEDFCTESEDDL</sequence>
<gene>
    <name evidence="1" type="ORF">FMEXI_4095</name>
</gene>